<sequence>MAERFVIADLDKLVLSDRARDAMLDLVLAWAHLDGALSMWVGARFGIAAHKNAILLGRSDGKSKLLKLQNLYRLDGEMEVVREIKKIRRAYEQQVGPRNTVAHASCRGSLKSDPEMIVFATYEATAVGELAVDTIPIAKMVLSTKWAHRLSVQVHRISDMLVATDT</sequence>
<name>A0A8T4IBD7_9SPHN</name>
<reference evidence="1" key="1">
    <citation type="submission" date="2021-04" db="EMBL/GenBank/DDBJ databases">
        <title>Ouciella asimina sp. nov., isolated from the surface seawater in the hydrothermal field of Okinawa Trough.</title>
        <authorList>
            <person name="Shuang W."/>
        </authorList>
    </citation>
    <scope>NUCLEOTIDE SEQUENCE</scope>
    <source>
        <strain evidence="1">LXI357</strain>
    </source>
</reference>
<dbReference type="AlphaFoldDB" id="A0A8T4IBD7"/>
<dbReference type="EMBL" id="JAGRQC010000001">
    <property type="protein sequence ID" value="MBR0551733.1"/>
    <property type="molecule type" value="Genomic_DNA"/>
</dbReference>
<comment type="caution">
    <text evidence="1">The sequence shown here is derived from an EMBL/GenBank/DDBJ whole genome shotgun (WGS) entry which is preliminary data.</text>
</comment>
<dbReference type="RefSeq" id="WP_284052998.1">
    <property type="nucleotide sequence ID" value="NZ_JAGRQC010000001.1"/>
</dbReference>
<keyword evidence="2" id="KW-1185">Reference proteome</keyword>
<evidence type="ECO:0000313" key="2">
    <source>
        <dbReference type="Proteomes" id="UP000676996"/>
    </source>
</evidence>
<accession>A0A8T4IBD7</accession>
<proteinExistence type="predicted"/>
<organism evidence="1 2">
    <name type="scientific">Stakelama marina</name>
    <dbReference type="NCBI Taxonomy" id="2826939"/>
    <lineage>
        <taxon>Bacteria</taxon>
        <taxon>Pseudomonadati</taxon>
        <taxon>Pseudomonadota</taxon>
        <taxon>Alphaproteobacteria</taxon>
        <taxon>Sphingomonadales</taxon>
        <taxon>Sphingomonadaceae</taxon>
        <taxon>Stakelama</taxon>
    </lineage>
</organism>
<protein>
    <submittedName>
        <fullName evidence="1">Uncharacterized protein</fullName>
    </submittedName>
</protein>
<dbReference type="Proteomes" id="UP000676996">
    <property type="component" value="Unassembled WGS sequence"/>
</dbReference>
<gene>
    <name evidence="1" type="ORF">J7S20_04355</name>
</gene>
<evidence type="ECO:0000313" key="1">
    <source>
        <dbReference type="EMBL" id="MBR0551733.1"/>
    </source>
</evidence>